<dbReference type="InterPro" id="IPR031098">
    <property type="entry name" value="Crust_neurohorm"/>
</dbReference>
<feature type="transmembrane region" description="Helical" evidence="5">
    <location>
        <begin position="43"/>
        <end position="60"/>
    </location>
</feature>
<keyword evidence="5" id="KW-1133">Transmembrane helix</keyword>
<keyword evidence="3" id="KW-1015">Disulfide bond</keyword>
<keyword evidence="5" id="KW-0812">Transmembrane</keyword>
<comment type="similarity">
    <text evidence="1">Belongs to the arthropod CHH/MIH/GIH/VIH hormone family.</text>
</comment>
<feature type="disulfide bond" evidence="3">
    <location>
        <begin position="118"/>
        <end position="144"/>
    </location>
</feature>
<protein>
    <submittedName>
        <fullName evidence="6">CHH 1</fullName>
    </submittedName>
</protein>
<feature type="disulfide bond" evidence="3">
    <location>
        <begin position="115"/>
        <end position="131"/>
    </location>
</feature>
<keyword evidence="5" id="KW-0472">Membrane</keyword>
<dbReference type="InterPro" id="IPR035957">
    <property type="entry name" value="Crust_neurohorm_sf"/>
</dbReference>
<name>A0A0S2YRA3_SCYPA</name>
<dbReference type="EMBL" id="KR078367">
    <property type="protein sequence ID" value="ALQ28582.1"/>
    <property type="molecule type" value="mRNA"/>
</dbReference>
<evidence type="ECO:0000256" key="4">
    <source>
        <dbReference type="SAM" id="MobiDB-lite"/>
    </source>
</evidence>
<dbReference type="InterPro" id="IPR000346">
    <property type="entry name" value="Hyperglycemic1"/>
</dbReference>
<dbReference type="PANTHER" id="PTHR35981:SF2">
    <property type="entry name" value="ION TRANSPORT PEPTIDE, ISOFORM C"/>
    <property type="match status" value="1"/>
</dbReference>
<evidence type="ECO:0000256" key="3">
    <source>
        <dbReference type="PIRSR" id="PIRSR631098-51"/>
    </source>
</evidence>
<sequence>MQLAQSVSRHATENNVEERLFEHLTHASCTSPSVSLINMFDKITTLAVVMVVVIVIALNIDGGAAGPVKPRHNPVSTGGDAGQQHRRSRRATDLVDTSCKGYYDRDTWNELHHLCEDCDNLYRQFHFQAKCRSDCFASDVFATCLTDLGKNVEIYQAMAASLRGS</sequence>
<proteinExistence type="evidence at transcript level"/>
<evidence type="ECO:0000256" key="1">
    <source>
        <dbReference type="ARBA" id="ARBA00005447"/>
    </source>
</evidence>
<evidence type="ECO:0000256" key="5">
    <source>
        <dbReference type="SAM" id="Phobius"/>
    </source>
</evidence>
<dbReference type="SUPFAM" id="SSF81778">
    <property type="entry name" value="Crustacean CHH/MIH/GIH neurohormone"/>
    <property type="match status" value="1"/>
</dbReference>
<feature type="region of interest" description="Disordered" evidence="4">
    <location>
        <begin position="69"/>
        <end position="90"/>
    </location>
</feature>
<dbReference type="Gene3D" id="1.10.2010.10">
    <property type="entry name" value="Crustacean CHH/MIH/GIH neurohormone"/>
    <property type="match status" value="1"/>
</dbReference>
<dbReference type="Pfam" id="PF01147">
    <property type="entry name" value="Crust_neurohorm"/>
    <property type="match status" value="1"/>
</dbReference>
<evidence type="ECO:0000313" key="6">
    <source>
        <dbReference type="EMBL" id="ALQ28582.1"/>
    </source>
</evidence>
<dbReference type="PRINTS" id="PR00550">
    <property type="entry name" value="HYPRGLYCEMIC"/>
</dbReference>
<dbReference type="PANTHER" id="PTHR35981">
    <property type="entry name" value="ION TRANSPORT PEPTIDE, ISOFORM C"/>
    <property type="match status" value="1"/>
</dbReference>
<dbReference type="GO" id="GO:0007623">
    <property type="term" value="P:circadian rhythm"/>
    <property type="evidence" value="ECO:0007669"/>
    <property type="project" value="TreeGrafter"/>
</dbReference>
<dbReference type="GO" id="GO:0005576">
    <property type="term" value="C:extracellular region"/>
    <property type="evidence" value="ECO:0007669"/>
    <property type="project" value="InterPro"/>
</dbReference>
<dbReference type="PRINTS" id="PR00548">
    <property type="entry name" value="HYPRGLYCEMC1"/>
</dbReference>
<organism evidence="6">
    <name type="scientific">Scylla paramamosain</name>
    <name type="common">Mud crab</name>
    <dbReference type="NCBI Taxonomy" id="85552"/>
    <lineage>
        <taxon>Eukaryota</taxon>
        <taxon>Metazoa</taxon>
        <taxon>Ecdysozoa</taxon>
        <taxon>Arthropoda</taxon>
        <taxon>Crustacea</taxon>
        <taxon>Multicrustacea</taxon>
        <taxon>Malacostraca</taxon>
        <taxon>Eumalacostraca</taxon>
        <taxon>Eucarida</taxon>
        <taxon>Decapoda</taxon>
        <taxon>Pleocyemata</taxon>
        <taxon>Brachyura</taxon>
        <taxon>Eubrachyura</taxon>
        <taxon>Portunoidea</taxon>
        <taxon>Portunidae</taxon>
        <taxon>Portuninae</taxon>
        <taxon>Scylla</taxon>
    </lineage>
</organism>
<accession>A0A0S2YRA3</accession>
<keyword evidence="2" id="KW-0027">Amidation</keyword>
<dbReference type="InterPro" id="IPR001166">
    <property type="entry name" value="Hyperglycemic"/>
</dbReference>
<evidence type="ECO:0000256" key="2">
    <source>
        <dbReference type="ARBA" id="ARBA00022815"/>
    </source>
</evidence>
<feature type="disulfide bond" evidence="3">
    <location>
        <begin position="99"/>
        <end position="135"/>
    </location>
</feature>
<dbReference type="AlphaFoldDB" id="A0A0S2YRA3"/>
<dbReference type="GO" id="GO:0005184">
    <property type="term" value="F:neuropeptide hormone activity"/>
    <property type="evidence" value="ECO:0007669"/>
    <property type="project" value="InterPro"/>
</dbReference>
<reference evidence="6" key="1">
    <citation type="journal article" date="2015" name="Sci. Rep.">
        <title>Neuropeptides in the cerebral ganglia of the mud crab, Scylla paramamosain: transcriptomic analysis and expression profiles during vitellogenesis.</title>
        <authorList>
            <person name="Bao C."/>
            <person name="Yang Y."/>
            <person name="Huang H."/>
            <person name="Ye H."/>
        </authorList>
    </citation>
    <scope>NUCLEOTIDE SEQUENCE</scope>
</reference>